<dbReference type="RefSeq" id="WP_062828394.1">
    <property type="nucleotide sequence ID" value="NZ_BCSX01000019.1"/>
</dbReference>
<gene>
    <name evidence="5" type="ORF">RMCB_1636</name>
</gene>
<evidence type="ECO:0000256" key="1">
    <source>
        <dbReference type="ARBA" id="ARBA00022612"/>
    </source>
</evidence>
<evidence type="ECO:0000256" key="3">
    <source>
        <dbReference type="ARBA" id="ARBA00022801"/>
    </source>
</evidence>
<evidence type="ECO:0000259" key="4">
    <source>
        <dbReference type="Pfam" id="PF04586"/>
    </source>
</evidence>
<dbReference type="OrthoDB" id="3268964at2"/>
<keyword evidence="1" id="KW-1188">Viral release from host cell</keyword>
<evidence type="ECO:0000313" key="6">
    <source>
        <dbReference type="Proteomes" id="UP000069620"/>
    </source>
</evidence>
<dbReference type="Proteomes" id="UP000069620">
    <property type="component" value="Unassembled WGS sequence"/>
</dbReference>
<dbReference type="NCBIfam" id="TIGR01543">
    <property type="entry name" value="proheadase_HK97"/>
    <property type="match status" value="1"/>
</dbReference>
<proteinExistence type="predicted"/>
<name>A0A117I4V5_9MYCO</name>
<keyword evidence="6" id="KW-1185">Reference proteome</keyword>
<dbReference type="STRING" id="146020.RMCB_1636"/>
<organism evidence="5 6">
    <name type="scientific">Mycolicibacterium brisbanense</name>
    <dbReference type="NCBI Taxonomy" id="146020"/>
    <lineage>
        <taxon>Bacteria</taxon>
        <taxon>Bacillati</taxon>
        <taxon>Actinomycetota</taxon>
        <taxon>Actinomycetes</taxon>
        <taxon>Mycobacteriales</taxon>
        <taxon>Mycobacteriaceae</taxon>
        <taxon>Mycolicibacterium</taxon>
    </lineage>
</organism>
<protein>
    <submittedName>
        <fullName evidence="5">PhiRv1 phage, prohead protease, HK97 family</fullName>
    </submittedName>
</protein>
<reference evidence="6" key="2">
    <citation type="submission" date="2016-02" db="EMBL/GenBank/DDBJ databases">
        <title>Draft genome sequence of five rapidly growing Mycobacterium species.</title>
        <authorList>
            <person name="Katahira K."/>
            <person name="Gotou Y."/>
            <person name="Iida K."/>
            <person name="Ogura Y."/>
            <person name="Hayashi T."/>
        </authorList>
    </citation>
    <scope>NUCLEOTIDE SEQUENCE [LARGE SCALE GENOMIC DNA]</scope>
    <source>
        <strain evidence="6">JCM15654</strain>
    </source>
</reference>
<accession>A0A117I4V5</accession>
<dbReference type="Pfam" id="PF04586">
    <property type="entry name" value="Peptidase_S78"/>
    <property type="match status" value="1"/>
</dbReference>
<sequence>MSNILFRTAALNSIEGRTIHGIAVPYEQITNIRELDDMGRIVEHREKFTYGSFARSIRERGHKVKLLVGHDERKLPVGRAVDLREDRDGLMAAFEVSDTTAGNDLLTLVREGTVDSFSIGFTPIKERWERDLRIHLEAGLREVSAVTWPAYPGAQIAGVRSQSSVVIPRSVAEARLSLLDW</sequence>
<evidence type="ECO:0000313" key="5">
    <source>
        <dbReference type="EMBL" id="GAS87540.1"/>
    </source>
</evidence>
<comment type="caution">
    <text evidence="5">The sequence shown here is derived from an EMBL/GenBank/DDBJ whole genome shotgun (WGS) entry which is preliminary data.</text>
</comment>
<dbReference type="GO" id="GO:0006508">
    <property type="term" value="P:proteolysis"/>
    <property type="evidence" value="ECO:0007669"/>
    <property type="project" value="UniProtKB-KW"/>
</dbReference>
<keyword evidence="2 5" id="KW-0645">Protease</keyword>
<dbReference type="EMBL" id="BCSX01000019">
    <property type="protein sequence ID" value="GAS87540.1"/>
    <property type="molecule type" value="Genomic_DNA"/>
</dbReference>
<dbReference type="AlphaFoldDB" id="A0A117I4V5"/>
<keyword evidence="3" id="KW-0378">Hydrolase</keyword>
<dbReference type="GO" id="GO:0008233">
    <property type="term" value="F:peptidase activity"/>
    <property type="evidence" value="ECO:0007669"/>
    <property type="project" value="UniProtKB-KW"/>
</dbReference>
<dbReference type="InterPro" id="IPR054613">
    <property type="entry name" value="Peptidase_S78_dom"/>
</dbReference>
<evidence type="ECO:0000256" key="2">
    <source>
        <dbReference type="ARBA" id="ARBA00022670"/>
    </source>
</evidence>
<reference evidence="6" key="1">
    <citation type="journal article" date="2016" name="Genome Announc.">
        <title>Draft Genome Sequences of Five Rapidly Growing Mycobacterium Species, M. thermoresistibile, M. fortuitum subsp. acetamidolyticum, M. canariasense, M. brisbanense, and M. novocastrense.</title>
        <authorList>
            <person name="Katahira K."/>
            <person name="Ogura Y."/>
            <person name="Gotoh Y."/>
            <person name="Hayashi T."/>
        </authorList>
    </citation>
    <scope>NUCLEOTIDE SEQUENCE [LARGE SCALE GENOMIC DNA]</scope>
    <source>
        <strain evidence="6">JCM15654</strain>
    </source>
</reference>
<dbReference type="InterPro" id="IPR006433">
    <property type="entry name" value="Prohead_protease"/>
</dbReference>
<feature type="domain" description="Prohead serine protease" evidence="4">
    <location>
        <begin position="18"/>
        <end position="160"/>
    </location>
</feature>